<feature type="domain" description="DUF4124" evidence="3">
    <location>
        <begin position="19"/>
        <end position="63"/>
    </location>
</feature>
<feature type="chain" id="PRO_5046274468" evidence="2">
    <location>
        <begin position="26"/>
        <end position="171"/>
    </location>
</feature>
<dbReference type="EMBL" id="JAFEUP010000001">
    <property type="protein sequence ID" value="MBM7059616.1"/>
    <property type="molecule type" value="Genomic_DNA"/>
</dbReference>
<feature type="compositionally biased region" description="Polar residues" evidence="1">
    <location>
        <begin position="52"/>
        <end position="61"/>
    </location>
</feature>
<dbReference type="RefSeq" id="WP_204914541.1">
    <property type="nucleotide sequence ID" value="NZ_JAFEUP010000001.1"/>
</dbReference>
<dbReference type="Proteomes" id="UP000717995">
    <property type="component" value="Unassembled WGS sequence"/>
</dbReference>
<keyword evidence="2" id="KW-0732">Signal</keyword>
<sequence>MLKPIPACLCACLLHTLTFQQVAQAATVFRCEDRNGKVTFTLHGCPTEQQQLLQSADNPTPGSGKPVPMAKVGKHKEKSDARGHSEQKVTGIAEPQDACGSQLAASARRKAIIQQEMHTGMTRADVENALGKPGKVSSQNGQTRYQYRDTKGRSRSVSFDENGCVRGNKAK</sequence>
<feature type="region of interest" description="Disordered" evidence="1">
    <location>
        <begin position="52"/>
        <end position="97"/>
    </location>
</feature>
<gene>
    <name evidence="4" type="ORF">JQX08_02740</name>
</gene>
<comment type="caution">
    <text evidence="4">The sequence shown here is derived from an EMBL/GenBank/DDBJ whole genome shotgun (WGS) entry which is preliminary data.</text>
</comment>
<reference evidence="4 5" key="1">
    <citation type="submission" date="2021-02" db="EMBL/GenBank/DDBJ databases">
        <authorList>
            <person name="Lee D.-H."/>
        </authorList>
    </citation>
    <scope>NUCLEOTIDE SEQUENCE [LARGE SCALE GENOMIC DNA]</scope>
    <source>
        <strain evidence="4 5">UL073</strain>
    </source>
</reference>
<evidence type="ECO:0000313" key="4">
    <source>
        <dbReference type="EMBL" id="MBM7059616.1"/>
    </source>
</evidence>
<evidence type="ECO:0000313" key="5">
    <source>
        <dbReference type="Proteomes" id="UP000717995"/>
    </source>
</evidence>
<protein>
    <submittedName>
        <fullName evidence="4">DUF4124 domain-containing protein</fullName>
    </submittedName>
</protein>
<proteinExistence type="predicted"/>
<evidence type="ECO:0000259" key="3">
    <source>
        <dbReference type="Pfam" id="PF13511"/>
    </source>
</evidence>
<organism evidence="4 5">
    <name type="scientific">Zestomonas insulae</name>
    <dbReference type="NCBI Taxonomy" id="2809017"/>
    <lineage>
        <taxon>Bacteria</taxon>
        <taxon>Pseudomonadati</taxon>
        <taxon>Pseudomonadota</taxon>
        <taxon>Gammaproteobacteria</taxon>
        <taxon>Pseudomonadales</taxon>
        <taxon>Pseudomonadaceae</taxon>
        <taxon>Zestomonas</taxon>
    </lineage>
</organism>
<name>A0ABS2I902_9GAMM</name>
<dbReference type="InterPro" id="IPR025392">
    <property type="entry name" value="DUF4124"/>
</dbReference>
<keyword evidence="5" id="KW-1185">Reference proteome</keyword>
<feature type="region of interest" description="Disordered" evidence="1">
    <location>
        <begin position="126"/>
        <end position="171"/>
    </location>
</feature>
<accession>A0ABS2I902</accession>
<dbReference type="Pfam" id="PF13511">
    <property type="entry name" value="DUF4124"/>
    <property type="match status" value="1"/>
</dbReference>
<evidence type="ECO:0000256" key="2">
    <source>
        <dbReference type="SAM" id="SignalP"/>
    </source>
</evidence>
<feature type="signal peptide" evidence="2">
    <location>
        <begin position="1"/>
        <end position="25"/>
    </location>
</feature>
<feature type="compositionally biased region" description="Basic and acidic residues" evidence="1">
    <location>
        <begin position="77"/>
        <end position="87"/>
    </location>
</feature>
<feature type="compositionally biased region" description="Polar residues" evidence="1">
    <location>
        <begin position="136"/>
        <end position="145"/>
    </location>
</feature>
<evidence type="ECO:0000256" key="1">
    <source>
        <dbReference type="SAM" id="MobiDB-lite"/>
    </source>
</evidence>